<comment type="subcellular location">
    <subcellularLocation>
        <location evidence="6">Cell membrane</location>
        <topology evidence="6">Multi-pass membrane protein</topology>
    </subcellularLocation>
    <subcellularLocation>
        <location evidence="1">Membrane</location>
        <topology evidence="1">Multi-pass membrane protein</topology>
    </subcellularLocation>
</comment>
<feature type="domain" description="ABC transmembrane type-1" evidence="7">
    <location>
        <begin position="25"/>
        <end position="210"/>
    </location>
</feature>
<dbReference type="AlphaFoldDB" id="A0A7Y9IAP9"/>
<dbReference type="InterPro" id="IPR051204">
    <property type="entry name" value="ABC_transp_perm/SBD"/>
</dbReference>
<evidence type="ECO:0000256" key="3">
    <source>
        <dbReference type="ARBA" id="ARBA00022692"/>
    </source>
</evidence>
<organism evidence="8 9">
    <name type="scientific">Microlunatus parietis</name>
    <dbReference type="NCBI Taxonomy" id="682979"/>
    <lineage>
        <taxon>Bacteria</taxon>
        <taxon>Bacillati</taxon>
        <taxon>Actinomycetota</taxon>
        <taxon>Actinomycetes</taxon>
        <taxon>Propionibacteriales</taxon>
        <taxon>Propionibacteriaceae</taxon>
        <taxon>Microlunatus</taxon>
    </lineage>
</organism>
<dbReference type="GO" id="GO:0031460">
    <property type="term" value="P:glycine betaine transport"/>
    <property type="evidence" value="ECO:0007669"/>
    <property type="project" value="TreeGrafter"/>
</dbReference>
<protein>
    <submittedName>
        <fullName evidence="8">Osmoprotectant transport system permease protein</fullName>
    </submittedName>
</protein>
<evidence type="ECO:0000256" key="4">
    <source>
        <dbReference type="ARBA" id="ARBA00022989"/>
    </source>
</evidence>
<dbReference type="Gene3D" id="1.10.3720.10">
    <property type="entry name" value="MetI-like"/>
    <property type="match status" value="1"/>
</dbReference>
<dbReference type="EMBL" id="JACCBU010000001">
    <property type="protein sequence ID" value="NYE73451.1"/>
    <property type="molecule type" value="Genomic_DNA"/>
</dbReference>
<dbReference type="RefSeq" id="WP_246322412.1">
    <property type="nucleotide sequence ID" value="NZ_JACCBU010000001.1"/>
</dbReference>
<reference evidence="8 9" key="1">
    <citation type="submission" date="2020-07" db="EMBL/GenBank/DDBJ databases">
        <title>Sequencing the genomes of 1000 actinobacteria strains.</title>
        <authorList>
            <person name="Klenk H.-P."/>
        </authorList>
    </citation>
    <scope>NUCLEOTIDE SEQUENCE [LARGE SCALE GENOMIC DNA]</scope>
    <source>
        <strain evidence="8 9">DSM 22083</strain>
    </source>
</reference>
<keyword evidence="3 6" id="KW-0812">Transmembrane</keyword>
<keyword evidence="2 6" id="KW-0813">Transport</keyword>
<evidence type="ECO:0000256" key="5">
    <source>
        <dbReference type="ARBA" id="ARBA00023136"/>
    </source>
</evidence>
<dbReference type="GO" id="GO:0005886">
    <property type="term" value="C:plasma membrane"/>
    <property type="evidence" value="ECO:0007669"/>
    <property type="project" value="UniProtKB-SubCell"/>
</dbReference>
<evidence type="ECO:0000259" key="7">
    <source>
        <dbReference type="PROSITE" id="PS50928"/>
    </source>
</evidence>
<feature type="transmembrane region" description="Helical" evidence="6">
    <location>
        <begin position="87"/>
        <end position="110"/>
    </location>
</feature>
<dbReference type="PROSITE" id="PS50928">
    <property type="entry name" value="ABC_TM1"/>
    <property type="match status" value="1"/>
</dbReference>
<dbReference type="InterPro" id="IPR000515">
    <property type="entry name" value="MetI-like"/>
</dbReference>
<feature type="transmembrane region" description="Helical" evidence="6">
    <location>
        <begin position="159"/>
        <end position="177"/>
    </location>
</feature>
<dbReference type="SUPFAM" id="SSF161098">
    <property type="entry name" value="MetI-like"/>
    <property type="match status" value="1"/>
</dbReference>
<comment type="caution">
    <text evidence="8">The sequence shown here is derived from an EMBL/GenBank/DDBJ whole genome shotgun (WGS) entry which is preliminary data.</text>
</comment>
<evidence type="ECO:0000313" key="9">
    <source>
        <dbReference type="Proteomes" id="UP000569914"/>
    </source>
</evidence>
<dbReference type="Proteomes" id="UP000569914">
    <property type="component" value="Unassembled WGS sequence"/>
</dbReference>
<dbReference type="GO" id="GO:0055085">
    <property type="term" value="P:transmembrane transport"/>
    <property type="evidence" value="ECO:0007669"/>
    <property type="project" value="InterPro"/>
</dbReference>
<comment type="similarity">
    <text evidence="6">Belongs to the binding-protein-dependent transport system permease family.</text>
</comment>
<keyword evidence="5 6" id="KW-0472">Membrane</keyword>
<evidence type="ECO:0000313" key="8">
    <source>
        <dbReference type="EMBL" id="NYE73451.1"/>
    </source>
</evidence>
<dbReference type="PANTHER" id="PTHR30177">
    <property type="entry name" value="GLYCINE BETAINE/L-PROLINE TRANSPORT SYSTEM PERMEASE PROTEIN PROW"/>
    <property type="match status" value="1"/>
</dbReference>
<feature type="transmembrane region" description="Helical" evidence="6">
    <location>
        <begin position="29"/>
        <end position="52"/>
    </location>
</feature>
<dbReference type="PANTHER" id="PTHR30177:SF4">
    <property type="entry name" value="OSMOPROTECTANT IMPORT PERMEASE PROTEIN OSMW"/>
    <property type="match status" value="1"/>
</dbReference>
<dbReference type="Pfam" id="PF00528">
    <property type="entry name" value="BPD_transp_1"/>
    <property type="match status" value="1"/>
</dbReference>
<feature type="transmembrane region" description="Helical" evidence="6">
    <location>
        <begin position="189"/>
        <end position="210"/>
    </location>
</feature>
<keyword evidence="9" id="KW-1185">Reference proteome</keyword>
<name>A0A7Y9IAP9_9ACTN</name>
<proteinExistence type="inferred from homology"/>
<gene>
    <name evidence="8" type="ORF">BKA15_004780</name>
</gene>
<evidence type="ECO:0000256" key="6">
    <source>
        <dbReference type="RuleBase" id="RU363032"/>
    </source>
</evidence>
<sequence>MIDVSFDWGWTARNWTDGMKIGALLLEHIALSIIPVLIAVIISIPLGYLVFLTGKAANGMLAVLGVIYSVPSLALFVALPAMIGTSILSPVNVAVALAIYSIALLVRNVVDGLRSVPGTVKQSASAIGYGWFRRLLVIELPLALPVIFAGLRVVTVSNIAMVSVAAVVGGGALGQLFDRGLNSSFLTPIIVGLALSLILALIADALILLIKHQTLPWARGRRLA</sequence>
<dbReference type="CDD" id="cd06261">
    <property type="entry name" value="TM_PBP2"/>
    <property type="match status" value="1"/>
</dbReference>
<evidence type="ECO:0000256" key="2">
    <source>
        <dbReference type="ARBA" id="ARBA00022448"/>
    </source>
</evidence>
<evidence type="ECO:0000256" key="1">
    <source>
        <dbReference type="ARBA" id="ARBA00004141"/>
    </source>
</evidence>
<keyword evidence="4 6" id="KW-1133">Transmembrane helix</keyword>
<accession>A0A7Y9IAP9</accession>
<feature type="transmembrane region" description="Helical" evidence="6">
    <location>
        <begin position="59"/>
        <end position="81"/>
    </location>
</feature>
<dbReference type="InterPro" id="IPR035906">
    <property type="entry name" value="MetI-like_sf"/>
</dbReference>